<dbReference type="Proteomes" id="UP000184020">
    <property type="component" value="Unassembled WGS sequence"/>
</dbReference>
<evidence type="ECO:0000313" key="3">
    <source>
        <dbReference type="Proteomes" id="UP000184020"/>
    </source>
</evidence>
<feature type="region of interest" description="Disordered" evidence="1">
    <location>
        <begin position="395"/>
        <end position="431"/>
    </location>
</feature>
<evidence type="ECO:0000313" key="2">
    <source>
        <dbReference type="EMBL" id="SHG80785.1"/>
    </source>
</evidence>
<name>A0A1M5MUB0_9FLAO</name>
<dbReference type="InterPro" id="IPR011990">
    <property type="entry name" value="TPR-like_helical_dom_sf"/>
</dbReference>
<keyword evidence="3" id="KW-1185">Reference proteome</keyword>
<gene>
    <name evidence="2" type="ORF">SAMN05444372_11038</name>
</gene>
<reference evidence="3" key="1">
    <citation type="submission" date="2016-11" db="EMBL/GenBank/DDBJ databases">
        <authorList>
            <person name="Varghese N."/>
            <person name="Submissions S."/>
        </authorList>
    </citation>
    <scope>NUCLEOTIDE SEQUENCE [LARGE SCALE GENOMIC DNA]</scope>
    <source>
        <strain evidence="3">DSM 17659</strain>
    </source>
</reference>
<dbReference type="PROSITE" id="PS51257">
    <property type="entry name" value="PROKAR_LIPOPROTEIN"/>
    <property type="match status" value="1"/>
</dbReference>
<proteinExistence type="predicted"/>
<dbReference type="AlphaFoldDB" id="A0A1M5MUB0"/>
<evidence type="ECO:0000256" key="1">
    <source>
        <dbReference type="SAM" id="MobiDB-lite"/>
    </source>
</evidence>
<dbReference type="EMBL" id="FQWF01000010">
    <property type="protein sequence ID" value="SHG80785.1"/>
    <property type="molecule type" value="Genomic_DNA"/>
</dbReference>
<dbReference type="Gene3D" id="1.25.40.390">
    <property type="match status" value="2"/>
</dbReference>
<sequence length="431" mass="46420">MKKFIILSAFMSLFLTSCDEEFLDPTRASEEDVFSSRNGLVGAANGLQSRFSVGRQSPYGYAIITANGFTTNELGAPQGGNADEVGLFAGSGEVLPVNGVVSNIWAQSLILNSEAQKVINNIDRISLPVEKASVFVHASIFKALALGNLIQFFERVPISTEKNAIFNSRTEVLAVVIKTLEDTKASLPSATGFAGLVGNLNYTNTVNALLARFYLMSGSPSDLDRAFEHATLVNLTVRSSFPFDAVNQNSIAATAFLVANNYQPIGRTLGLPAALQPVAADGRINFYINPLSTPIAVRGAGFWSSLSSSVPVYLPGEMILIRAEVLARKNQLPQAITEINRILQKTAAADAWGIGANLPAYSGAANQASVLTEIYRNRCIELFMSGLKLEDTRRFGRPAAGTPGAERNRNFYPYPDSERFNNPNTPADPPN</sequence>
<dbReference type="GO" id="GO:0009279">
    <property type="term" value="C:cell outer membrane"/>
    <property type="evidence" value="ECO:0007669"/>
    <property type="project" value="UniProtKB-SubCell"/>
</dbReference>
<organism evidence="2 3">
    <name type="scientific">Flavobacterium micromati</name>
    <dbReference type="NCBI Taxonomy" id="229205"/>
    <lineage>
        <taxon>Bacteria</taxon>
        <taxon>Pseudomonadati</taxon>
        <taxon>Bacteroidota</taxon>
        <taxon>Flavobacteriia</taxon>
        <taxon>Flavobacteriales</taxon>
        <taxon>Flavobacteriaceae</taxon>
        <taxon>Flavobacterium</taxon>
    </lineage>
</organism>
<dbReference type="OrthoDB" id="1522814at2"/>
<protein>
    <submittedName>
        <fullName evidence="2">SusD family protein</fullName>
    </submittedName>
</protein>
<dbReference type="SUPFAM" id="SSF48452">
    <property type="entry name" value="TPR-like"/>
    <property type="match status" value="1"/>
</dbReference>
<accession>A0A1M5MUB0</accession>
<dbReference type="STRING" id="229205.SAMN05444372_11038"/>
<dbReference type="RefSeq" id="WP_073020448.1">
    <property type="nucleotide sequence ID" value="NZ_FQWF01000010.1"/>
</dbReference>